<gene>
    <name evidence="1" type="ORF">PSON_ATCC_30995.1.T3030003</name>
</gene>
<name>A0A8S1RU90_9CILI</name>
<evidence type="ECO:0000313" key="2">
    <source>
        <dbReference type="Proteomes" id="UP000692954"/>
    </source>
</evidence>
<keyword evidence="2" id="KW-1185">Reference proteome</keyword>
<accession>A0A8S1RU90</accession>
<dbReference type="Proteomes" id="UP000692954">
    <property type="component" value="Unassembled WGS sequence"/>
</dbReference>
<evidence type="ECO:0000313" key="1">
    <source>
        <dbReference type="EMBL" id="CAD8130565.1"/>
    </source>
</evidence>
<dbReference type="EMBL" id="CAJJDN010000303">
    <property type="protein sequence ID" value="CAD8130565.1"/>
    <property type="molecule type" value="Genomic_DNA"/>
</dbReference>
<comment type="caution">
    <text evidence="1">The sequence shown here is derived from an EMBL/GenBank/DDBJ whole genome shotgun (WGS) entry which is preliminary data.</text>
</comment>
<protein>
    <submittedName>
        <fullName evidence="1">Uncharacterized protein</fullName>
    </submittedName>
</protein>
<reference evidence="1" key="1">
    <citation type="submission" date="2021-01" db="EMBL/GenBank/DDBJ databases">
        <authorList>
            <consortium name="Genoscope - CEA"/>
            <person name="William W."/>
        </authorList>
    </citation>
    <scope>NUCLEOTIDE SEQUENCE</scope>
</reference>
<sequence>MKITQGFFNSLKECVLVINYIIQNIVVILIQKIVWQKDLHEQIISQSLEQKRKRIQFKYLLLWLYLKDSSIISFQRLQGLKKSRNLWSWSSCICMFDNIKRIRLFWRDILDNK</sequence>
<dbReference type="AlphaFoldDB" id="A0A8S1RU90"/>
<proteinExistence type="predicted"/>
<organism evidence="1 2">
    <name type="scientific">Paramecium sonneborni</name>
    <dbReference type="NCBI Taxonomy" id="65129"/>
    <lineage>
        <taxon>Eukaryota</taxon>
        <taxon>Sar</taxon>
        <taxon>Alveolata</taxon>
        <taxon>Ciliophora</taxon>
        <taxon>Intramacronucleata</taxon>
        <taxon>Oligohymenophorea</taxon>
        <taxon>Peniculida</taxon>
        <taxon>Parameciidae</taxon>
        <taxon>Paramecium</taxon>
    </lineage>
</organism>